<reference evidence="4 5" key="1">
    <citation type="journal article" date="2012" name="BMC Genomics">
        <title>Comparative genomic analysis of the genus Staphylococcus including Staphylococcus aureus and its newly described sister species Staphylococcus simiae.</title>
        <authorList>
            <person name="Suzuki H."/>
            <person name="Lefebure T."/>
            <person name="Pavinski Bitar P."/>
            <person name="Stanhope M.J."/>
        </authorList>
    </citation>
    <scope>NUCLEOTIDE SEQUENCE [LARGE SCALE GENOMIC DNA]</scope>
    <source>
        <strain evidence="4 5">CCM 7213</strain>
    </source>
</reference>
<evidence type="ECO:0000313" key="4">
    <source>
        <dbReference type="EMBL" id="EHJ07576.1"/>
    </source>
</evidence>
<feature type="region of interest" description="Disordered" evidence="1">
    <location>
        <begin position="29"/>
        <end position="63"/>
    </location>
</feature>
<comment type="caution">
    <text evidence="4">The sequence shown here is derived from an EMBL/GenBank/DDBJ whole genome shotgun (WGS) entry which is preliminary data.</text>
</comment>
<keyword evidence="5" id="KW-1185">Reference proteome</keyword>
<evidence type="ECO:0000259" key="3">
    <source>
        <dbReference type="Pfam" id="PF13240"/>
    </source>
</evidence>
<keyword evidence="2" id="KW-0812">Transmembrane</keyword>
<dbReference type="RefSeq" id="WP_002464424.1">
    <property type="nucleotide sequence ID" value="NZ_AEUN01000459.1"/>
</dbReference>
<protein>
    <recommendedName>
        <fullName evidence="3">Zinc-ribbon domain-containing protein</fullName>
    </recommendedName>
</protein>
<feature type="compositionally biased region" description="Low complexity" evidence="1">
    <location>
        <begin position="49"/>
        <end position="59"/>
    </location>
</feature>
<organism evidence="4 5">
    <name type="scientific">Staphylococcus simiae CCM 7213 = CCUG 51256</name>
    <dbReference type="NCBI Taxonomy" id="911238"/>
    <lineage>
        <taxon>Bacteria</taxon>
        <taxon>Bacillati</taxon>
        <taxon>Bacillota</taxon>
        <taxon>Bacilli</taxon>
        <taxon>Bacillales</taxon>
        <taxon>Staphylococcaceae</taxon>
        <taxon>Staphylococcus</taxon>
    </lineage>
</organism>
<evidence type="ECO:0000256" key="1">
    <source>
        <dbReference type="SAM" id="MobiDB-lite"/>
    </source>
</evidence>
<dbReference type="EMBL" id="AEUN01000459">
    <property type="protein sequence ID" value="EHJ07576.1"/>
    <property type="molecule type" value="Genomic_DNA"/>
</dbReference>
<keyword evidence="2" id="KW-1133">Transmembrane helix</keyword>
<evidence type="ECO:0000313" key="5">
    <source>
        <dbReference type="Proteomes" id="UP000005413"/>
    </source>
</evidence>
<feature type="transmembrane region" description="Helical" evidence="2">
    <location>
        <begin position="74"/>
        <end position="95"/>
    </location>
</feature>
<feature type="compositionally biased region" description="Low complexity" evidence="1">
    <location>
        <begin position="112"/>
        <end position="131"/>
    </location>
</feature>
<name>G5JJR9_9STAP</name>
<dbReference type="Proteomes" id="UP000005413">
    <property type="component" value="Unassembled WGS sequence"/>
</dbReference>
<feature type="domain" description="Zinc-ribbon" evidence="3">
    <location>
        <begin position="3"/>
        <end position="25"/>
    </location>
</feature>
<dbReference type="OrthoDB" id="2295785at2"/>
<sequence>MKYCPNCGHEIEGHQTFCNNCGHKLTASEQNQTQSNTNESRQSRPTPVQRPNPQRYQSPYYPPQKDGMSTFLKVILIIISLVVLALLLFGAYYAYKTFIANNNEPVTSQDQNNGSNHSHPTGSSSSHHTNTARGPEISIYSDSFDKEFMKSSSKDGYDGVYEGMTRAEVENKYGRPSGDVYVSGDRYDKYGDLGVLYRDGQVRDVVVAPTNVSENDYVDHYGEPDDRRHNLLIYDAYKHNDFSVVVNIDDDGMVTSIENIDQLPED</sequence>
<feature type="region of interest" description="Disordered" evidence="1">
    <location>
        <begin position="108"/>
        <end position="135"/>
    </location>
</feature>
<accession>G5JJR9</accession>
<proteinExistence type="predicted"/>
<keyword evidence="2" id="KW-0472">Membrane</keyword>
<evidence type="ECO:0000256" key="2">
    <source>
        <dbReference type="SAM" id="Phobius"/>
    </source>
</evidence>
<feature type="compositionally biased region" description="Polar residues" evidence="1">
    <location>
        <begin position="29"/>
        <end position="46"/>
    </location>
</feature>
<dbReference type="AlphaFoldDB" id="G5JJR9"/>
<dbReference type="Pfam" id="PF13240">
    <property type="entry name" value="Zn_Ribbon_1"/>
    <property type="match status" value="1"/>
</dbReference>
<gene>
    <name evidence="4" type="ORF">SS7213T_08642</name>
</gene>
<dbReference type="PATRIC" id="fig|911238.3.peg.1502"/>
<dbReference type="InterPro" id="IPR026870">
    <property type="entry name" value="Zinc_ribbon_dom"/>
</dbReference>